<gene>
    <name evidence="2" type="ORF">D1O30_08145</name>
</gene>
<dbReference type="AlphaFoldDB" id="A0A3M9XP11"/>
<keyword evidence="1" id="KW-0732">Signal</keyword>
<sequence>MTASLHALCLACGVTLSSAAQIALATDSISKSLEAKVAKRGQISGAANICGLDWKGRNFLPMMSDLRASGLDERQTAIVAALHGAAMRQSELSTRECDESRRLRIEREIDYRR</sequence>
<feature type="signal peptide" evidence="1">
    <location>
        <begin position="1"/>
        <end position="25"/>
    </location>
</feature>
<keyword evidence="3" id="KW-1185">Reference proteome</keyword>
<name>A0A3M9XP11_9HYPH</name>
<feature type="chain" id="PRO_5018173552" evidence="1">
    <location>
        <begin position="26"/>
        <end position="113"/>
    </location>
</feature>
<protein>
    <submittedName>
        <fullName evidence="2">Uncharacterized protein</fullName>
    </submittedName>
</protein>
<evidence type="ECO:0000313" key="2">
    <source>
        <dbReference type="EMBL" id="RNJ49575.1"/>
    </source>
</evidence>
<evidence type="ECO:0000313" key="3">
    <source>
        <dbReference type="Proteomes" id="UP000268623"/>
    </source>
</evidence>
<organism evidence="2 3">
    <name type="scientific">Methylocystis hirsuta</name>
    <dbReference type="NCBI Taxonomy" id="369798"/>
    <lineage>
        <taxon>Bacteria</taxon>
        <taxon>Pseudomonadati</taxon>
        <taxon>Pseudomonadota</taxon>
        <taxon>Alphaproteobacteria</taxon>
        <taxon>Hyphomicrobiales</taxon>
        <taxon>Methylocystaceae</taxon>
        <taxon>Methylocystis</taxon>
    </lineage>
</organism>
<dbReference type="EMBL" id="QWDD01000001">
    <property type="protein sequence ID" value="RNJ49575.1"/>
    <property type="molecule type" value="Genomic_DNA"/>
</dbReference>
<reference evidence="2 3" key="1">
    <citation type="submission" date="2018-08" db="EMBL/GenBank/DDBJ databases">
        <title>Genome sequence of Methylocystis hirsuta CSC1, a methanotroph able to accumulate PHAs.</title>
        <authorList>
            <person name="Bordel S."/>
            <person name="Rodriguez E."/>
            <person name="Gancedo J."/>
            <person name="Munoz R."/>
        </authorList>
    </citation>
    <scope>NUCLEOTIDE SEQUENCE [LARGE SCALE GENOMIC DNA]</scope>
    <source>
        <strain evidence="2 3">CSC1</strain>
    </source>
</reference>
<proteinExistence type="predicted"/>
<comment type="caution">
    <text evidence="2">The sequence shown here is derived from an EMBL/GenBank/DDBJ whole genome shotgun (WGS) entry which is preliminary data.</text>
</comment>
<evidence type="ECO:0000256" key="1">
    <source>
        <dbReference type="SAM" id="SignalP"/>
    </source>
</evidence>
<accession>A0A3M9XP11</accession>
<dbReference type="Proteomes" id="UP000268623">
    <property type="component" value="Unassembled WGS sequence"/>
</dbReference>